<dbReference type="SUPFAM" id="SSF56436">
    <property type="entry name" value="C-type lectin-like"/>
    <property type="match status" value="1"/>
</dbReference>
<feature type="chain" id="PRO_5018169493" description="C-type lectin domain-containing protein" evidence="1">
    <location>
        <begin position="20"/>
        <end position="166"/>
    </location>
</feature>
<evidence type="ECO:0000259" key="2">
    <source>
        <dbReference type="PROSITE" id="PS50041"/>
    </source>
</evidence>
<dbReference type="InterPro" id="IPR001304">
    <property type="entry name" value="C-type_lectin-like"/>
</dbReference>
<dbReference type="CDD" id="cd00037">
    <property type="entry name" value="CLECT"/>
    <property type="match status" value="1"/>
</dbReference>
<accession>A0A3M7QEQ7</accession>
<organism evidence="3 4">
    <name type="scientific">Brachionus plicatilis</name>
    <name type="common">Marine rotifer</name>
    <name type="synonym">Brachionus muelleri</name>
    <dbReference type="NCBI Taxonomy" id="10195"/>
    <lineage>
        <taxon>Eukaryota</taxon>
        <taxon>Metazoa</taxon>
        <taxon>Spiralia</taxon>
        <taxon>Gnathifera</taxon>
        <taxon>Rotifera</taxon>
        <taxon>Eurotatoria</taxon>
        <taxon>Monogononta</taxon>
        <taxon>Pseudotrocha</taxon>
        <taxon>Ploima</taxon>
        <taxon>Brachionidae</taxon>
        <taxon>Brachionus</taxon>
    </lineage>
</organism>
<comment type="caution">
    <text evidence="3">The sequence shown here is derived from an EMBL/GenBank/DDBJ whole genome shotgun (WGS) entry which is preliminary data.</text>
</comment>
<keyword evidence="1" id="KW-0732">Signal</keyword>
<dbReference type="Gene3D" id="3.10.100.10">
    <property type="entry name" value="Mannose-Binding Protein A, subunit A"/>
    <property type="match status" value="1"/>
</dbReference>
<keyword evidence="4" id="KW-1185">Reference proteome</keyword>
<dbReference type="OrthoDB" id="10345487at2759"/>
<evidence type="ECO:0000256" key="1">
    <source>
        <dbReference type="SAM" id="SignalP"/>
    </source>
</evidence>
<dbReference type="InterPro" id="IPR016186">
    <property type="entry name" value="C-type_lectin-like/link_sf"/>
</dbReference>
<proteinExistence type="predicted"/>
<feature type="domain" description="C-type lectin" evidence="2">
    <location>
        <begin position="41"/>
        <end position="147"/>
    </location>
</feature>
<evidence type="ECO:0000313" key="3">
    <source>
        <dbReference type="EMBL" id="RNA09511.1"/>
    </source>
</evidence>
<evidence type="ECO:0000313" key="4">
    <source>
        <dbReference type="Proteomes" id="UP000276133"/>
    </source>
</evidence>
<dbReference type="PROSITE" id="PS50041">
    <property type="entry name" value="C_TYPE_LECTIN_2"/>
    <property type="match status" value="1"/>
</dbReference>
<dbReference type="SMART" id="SM00034">
    <property type="entry name" value="CLECT"/>
    <property type="match status" value="1"/>
</dbReference>
<gene>
    <name evidence="3" type="ORF">BpHYR1_005784</name>
</gene>
<feature type="signal peptide" evidence="1">
    <location>
        <begin position="1"/>
        <end position="19"/>
    </location>
</feature>
<dbReference type="Proteomes" id="UP000276133">
    <property type="component" value="Unassembled WGS sequence"/>
</dbReference>
<protein>
    <recommendedName>
        <fullName evidence="2">C-type lectin domain-containing protein</fullName>
    </recommendedName>
</protein>
<dbReference type="AlphaFoldDB" id="A0A3M7QEQ7"/>
<dbReference type="EMBL" id="REGN01006449">
    <property type="protein sequence ID" value="RNA09511.1"/>
    <property type="molecule type" value="Genomic_DNA"/>
</dbReference>
<sequence>MIQLIESIVYLVLVSLVSGQTNNGTKANCPFPFVSEYNGYKFNYCYYYAGATKSFTKAFQTCSSQYYTGIVSPKVSSGQDDLYKLYKAFSDYYFWVGAIATAANPYDFRWRDGSLVYPATWCQGHPKGGENLCAFYTTTPVVGRDRCIESGPCTASFFDHGIICQY</sequence>
<reference evidence="3 4" key="1">
    <citation type="journal article" date="2018" name="Sci. Rep.">
        <title>Genomic signatures of local adaptation to the degree of environmental predictability in rotifers.</title>
        <authorList>
            <person name="Franch-Gras L."/>
            <person name="Hahn C."/>
            <person name="Garcia-Roger E.M."/>
            <person name="Carmona M.J."/>
            <person name="Serra M."/>
            <person name="Gomez A."/>
        </authorList>
    </citation>
    <scope>NUCLEOTIDE SEQUENCE [LARGE SCALE GENOMIC DNA]</scope>
    <source>
        <strain evidence="3">HYR1</strain>
    </source>
</reference>
<dbReference type="Pfam" id="PF00059">
    <property type="entry name" value="Lectin_C"/>
    <property type="match status" value="1"/>
</dbReference>
<name>A0A3M7QEQ7_BRAPC</name>
<dbReference type="InterPro" id="IPR016187">
    <property type="entry name" value="CTDL_fold"/>
</dbReference>